<evidence type="ECO:0000259" key="6">
    <source>
        <dbReference type="PROSITE" id="PS50048"/>
    </source>
</evidence>
<accession>A0AAD4KG10</accession>
<dbReference type="GO" id="GO:0000981">
    <property type="term" value="F:DNA-binding transcription factor activity, RNA polymerase II-specific"/>
    <property type="evidence" value="ECO:0007669"/>
    <property type="project" value="InterPro"/>
</dbReference>
<gene>
    <name evidence="7" type="ORF">BGW36DRAFT_365269</name>
</gene>
<dbReference type="SUPFAM" id="SSF57701">
    <property type="entry name" value="Zn2/Cys6 DNA-binding domain"/>
    <property type="match status" value="1"/>
</dbReference>
<feature type="region of interest" description="Disordered" evidence="5">
    <location>
        <begin position="68"/>
        <end position="99"/>
    </location>
</feature>
<evidence type="ECO:0000256" key="3">
    <source>
        <dbReference type="ARBA" id="ARBA00023163"/>
    </source>
</evidence>
<comment type="caution">
    <text evidence="7">The sequence shown here is derived from an EMBL/GenBank/DDBJ whole genome shotgun (WGS) entry which is preliminary data.</text>
</comment>
<reference evidence="7" key="1">
    <citation type="submission" date="2021-12" db="EMBL/GenBank/DDBJ databases">
        <title>Convergent genome expansion in fungi linked to evolution of root-endophyte symbiosis.</title>
        <authorList>
            <consortium name="DOE Joint Genome Institute"/>
            <person name="Ke Y.-H."/>
            <person name="Bonito G."/>
            <person name="Liao H.-L."/>
            <person name="Looney B."/>
            <person name="Rojas-Flechas A."/>
            <person name="Nash J."/>
            <person name="Hameed K."/>
            <person name="Schadt C."/>
            <person name="Martin F."/>
            <person name="Crous P.W."/>
            <person name="Miettinen O."/>
            <person name="Magnuson J.K."/>
            <person name="Labbe J."/>
            <person name="Jacobson D."/>
            <person name="Doktycz M.J."/>
            <person name="Veneault-Fourrey C."/>
            <person name="Kuo A."/>
            <person name="Mondo S."/>
            <person name="Calhoun S."/>
            <person name="Riley R."/>
            <person name="Ohm R."/>
            <person name="LaButti K."/>
            <person name="Andreopoulos B."/>
            <person name="Pangilinan J."/>
            <person name="Nolan M."/>
            <person name="Tritt A."/>
            <person name="Clum A."/>
            <person name="Lipzen A."/>
            <person name="Daum C."/>
            <person name="Barry K."/>
            <person name="Grigoriev I.V."/>
            <person name="Vilgalys R."/>
        </authorList>
    </citation>
    <scope>NUCLEOTIDE SEQUENCE</scope>
    <source>
        <strain evidence="7">PMI_201</strain>
    </source>
</reference>
<sequence length="419" mass="48335">MYESSVRNRPESKTGRRVTKAYHKKSRNGCKECKIRRVKCDEKQPTCSNCERRAETCVFLNASQEQSDQDETTVAKQTSDSLDSASLLSPTLSGDSDSQTNYHSIYSDIGDFQLPESRSRRLLELRLLDFYKDHSANPLPDLPKSDVVTAWSSQVPQLALKYDNVQYMMFCLASCQLLRSEPGNFELLNAQRVYLGLAMHEQQMAVSQLNLENCDSVSYTGMLLLITAIARLWRRPMNPYVPPTECLRLGNGVGAVLERAKVMLKEKKDAKMWLFINAPPVFDRNIIFAKENRIPFQRLLDPNIQPSNPDTHEAYEKAVAYLGYLHKSIQENEPVYIFGRKVMSFSIFVPREYIDLVEEQRYRALVVLAHYFGFMSRAKSLWWAVETPEQEIRAIQNILPQEWQGYMRWPLMMTGQTII</sequence>
<dbReference type="Gene3D" id="4.10.240.10">
    <property type="entry name" value="Zn(2)-C6 fungal-type DNA-binding domain"/>
    <property type="match status" value="1"/>
</dbReference>
<feature type="compositionally biased region" description="Basic and acidic residues" evidence="5">
    <location>
        <begin position="1"/>
        <end position="14"/>
    </location>
</feature>
<dbReference type="PANTHER" id="PTHR47657">
    <property type="entry name" value="STEROL REGULATORY ELEMENT-BINDING PROTEIN ECM22"/>
    <property type="match status" value="1"/>
</dbReference>
<dbReference type="InterPro" id="IPR001138">
    <property type="entry name" value="Zn2Cys6_DnaBD"/>
</dbReference>
<evidence type="ECO:0000313" key="7">
    <source>
        <dbReference type="EMBL" id="KAH8689501.1"/>
    </source>
</evidence>
<feature type="region of interest" description="Disordered" evidence="5">
    <location>
        <begin position="1"/>
        <end position="20"/>
    </location>
</feature>
<dbReference type="AlphaFoldDB" id="A0AAD4KG10"/>
<dbReference type="SMART" id="SM00066">
    <property type="entry name" value="GAL4"/>
    <property type="match status" value="1"/>
</dbReference>
<dbReference type="GO" id="GO:0003677">
    <property type="term" value="F:DNA binding"/>
    <property type="evidence" value="ECO:0007669"/>
    <property type="project" value="UniProtKB-KW"/>
</dbReference>
<keyword evidence="1" id="KW-0805">Transcription regulation</keyword>
<feature type="compositionally biased region" description="Low complexity" evidence="5">
    <location>
        <begin position="78"/>
        <end position="93"/>
    </location>
</feature>
<dbReference type="GeneID" id="70244920"/>
<keyword evidence="2" id="KW-0238">DNA-binding</keyword>
<dbReference type="Pfam" id="PF00172">
    <property type="entry name" value="Zn_clus"/>
    <property type="match status" value="1"/>
</dbReference>
<dbReference type="Proteomes" id="UP001201262">
    <property type="component" value="Unassembled WGS sequence"/>
</dbReference>
<dbReference type="PROSITE" id="PS00463">
    <property type="entry name" value="ZN2_CY6_FUNGAL_1"/>
    <property type="match status" value="1"/>
</dbReference>
<keyword evidence="3" id="KW-0804">Transcription</keyword>
<evidence type="ECO:0000256" key="4">
    <source>
        <dbReference type="ARBA" id="ARBA00023242"/>
    </source>
</evidence>
<dbReference type="CDD" id="cd00067">
    <property type="entry name" value="GAL4"/>
    <property type="match status" value="1"/>
</dbReference>
<dbReference type="PROSITE" id="PS50048">
    <property type="entry name" value="ZN2_CY6_FUNGAL_2"/>
    <property type="match status" value="1"/>
</dbReference>
<dbReference type="PANTHER" id="PTHR47657:SF14">
    <property type="entry name" value="ZN(2)-C6 FUNGAL-TYPE DOMAIN-CONTAINING PROTEIN"/>
    <property type="match status" value="1"/>
</dbReference>
<evidence type="ECO:0000256" key="5">
    <source>
        <dbReference type="SAM" id="MobiDB-lite"/>
    </source>
</evidence>
<protein>
    <recommendedName>
        <fullName evidence="6">Zn(2)-C6 fungal-type domain-containing protein</fullName>
    </recommendedName>
</protein>
<dbReference type="InterPro" id="IPR052400">
    <property type="entry name" value="Zn2-C6_fungal_TF"/>
</dbReference>
<dbReference type="InterPro" id="IPR036864">
    <property type="entry name" value="Zn2-C6_fun-type_DNA-bd_sf"/>
</dbReference>
<proteinExistence type="predicted"/>
<dbReference type="RefSeq" id="XP_046065855.1">
    <property type="nucleotide sequence ID" value="XM_046214633.1"/>
</dbReference>
<keyword evidence="4" id="KW-0539">Nucleus</keyword>
<name>A0AAD4KG10_9EURO</name>
<dbReference type="GO" id="GO:0008270">
    <property type="term" value="F:zinc ion binding"/>
    <property type="evidence" value="ECO:0007669"/>
    <property type="project" value="InterPro"/>
</dbReference>
<evidence type="ECO:0000256" key="1">
    <source>
        <dbReference type="ARBA" id="ARBA00023015"/>
    </source>
</evidence>
<dbReference type="EMBL" id="JAJTJA010000015">
    <property type="protein sequence ID" value="KAH8689501.1"/>
    <property type="molecule type" value="Genomic_DNA"/>
</dbReference>
<feature type="compositionally biased region" description="Polar residues" evidence="5">
    <location>
        <begin position="68"/>
        <end position="77"/>
    </location>
</feature>
<evidence type="ECO:0000313" key="8">
    <source>
        <dbReference type="Proteomes" id="UP001201262"/>
    </source>
</evidence>
<keyword evidence="8" id="KW-1185">Reference proteome</keyword>
<feature type="domain" description="Zn(2)-C6 fungal-type" evidence="6">
    <location>
        <begin position="29"/>
        <end position="59"/>
    </location>
</feature>
<organism evidence="7 8">
    <name type="scientific">Talaromyces proteolyticus</name>
    <dbReference type="NCBI Taxonomy" id="1131652"/>
    <lineage>
        <taxon>Eukaryota</taxon>
        <taxon>Fungi</taxon>
        <taxon>Dikarya</taxon>
        <taxon>Ascomycota</taxon>
        <taxon>Pezizomycotina</taxon>
        <taxon>Eurotiomycetes</taxon>
        <taxon>Eurotiomycetidae</taxon>
        <taxon>Eurotiales</taxon>
        <taxon>Trichocomaceae</taxon>
        <taxon>Talaromyces</taxon>
        <taxon>Talaromyces sect. Bacilispori</taxon>
    </lineage>
</organism>
<evidence type="ECO:0000256" key="2">
    <source>
        <dbReference type="ARBA" id="ARBA00023125"/>
    </source>
</evidence>